<name>A0A2V2LID4_9RHOB</name>
<dbReference type="PANTHER" id="PTHR47089:SF1">
    <property type="entry name" value="GUANOSINE ABC TRANSPORTER PERMEASE PROTEIN NUPP"/>
    <property type="match status" value="1"/>
</dbReference>
<evidence type="ECO:0000256" key="6">
    <source>
        <dbReference type="SAM" id="Phobius"/>
    </source>
</evidence>
<dbReference type="GO" id="GO:0022857">
    <property type="term" value="F:transmembrane transporter activity"/>
    <property type="evidence" value="ECO:0007669"/>
    <property type="project" value="InterPro"/>
</dbReference>
<evidence type="ECO:0000256" key="5">
    <source>
        <dbReference type="ARBA" id="ARBA00023136"/>
    </source>
</evidence>
<comment type="caution">
    <text evidence="7">The sequence shown here is derived from an EMBL/GenBank/DDBJ whole genome shotgun (WGS) entry which is preliminary data.</text>
</comment>
<gene>
    <name evidence="7" type="ORF">DKT77_04480</name>
</gene>
<protein>
    <submittedName>
        <fullName evidence="7">ABC transporter permease</fullName>
    </submittedName>
</protein>
<evidence type="ECO:0000256" key="2">
    <source>
        <dbReference type="ARBA" id="ARBA00022475"/>
    </source>
</evidence>
<feature type="transmembrane region" description="Helical" evidence="6">
    <location>
        <begin position="294"/>
        <end position="317"/>
    </location>
</feature>
<dbReference type="Pfam" id="PF02653">
    <property type="entry name" value="BPD_transp_2"/>
    <property type="match status" value="1"/>
</dbReference>
<reference evidence="7 8" key="1">
    <citation type="submission" date="2018-05" db="EMBL/GenBank/DDBJ databases">
        <title>Rhodobacteraceae gen. nov., sp. nov. isolated from sea water.</title>
        <authorList>
            <person name="Ren Y."/>
        </authorList>
    </citation>
    <scope>NUCLEOTIDE SEQUENCE [LARGE SCALE GENOMIC DNA]</scope>
    <source>
        <strain evidence="7 8">TG-679</strain>
    </source>
</reference>
<evidence type="ECO:0000256" key="4">
    <source>
        <dbReference type="ARBA" id="ARBA00022989"/>
    </source>
</evidence>
<dbReference type="OrthoDB" id="45037at2"/>
<feature type="transmembrane region" description="Helical" evidence="6">
    <location>
        <begin position="119"/>
        <end position="140"/>
    </location>
</feature>
<dbReference type="GO" id="GO:0005886">
    <property type="term" value="C:plasma membrane"/>
    <property type="evidence" value="ECO:0007669"/>
    <property type="project" value="UniProtKB-SubCell"/>
</dbReference>
<proteinExistence type="predicted"/>
<dbReference type="CDD" id="cd06580">
    <property type="entry name" value="TM_PBP1_transp_TpRbsC_like"/>
    <property type="match status" value="1"/>
</dbReference>
<keyword evidence="4 6" id="KW-1133">Transmembrane helix</keyword>
<dbReference type="AlphaFoldDB" id="A0A2V2LID4"/>
<feature type="transmembrane region" description="Helical" evidence="6">
    <location>
        <begin position="20"/>
        <end position="42"/>
    </location>
</feature>
<keyword evidence="2" id="KW-1003">Cell membrane</keyword>
<evidence type="ECO:0000256" key="1">
    <source>
        <dbReference type="ARBA" id="ARBA00004651"/>
    </source>
</evidence>
<feature type="transmembrane region" description="Helical" evidence="6">
    <location>
        <begin position="196"/>
        <end position="214"/>
    </location>
</feature>
<keyword evidence="8" id="KW-1185">Reference proteome</keyword>
<evidence type="ECO:0000313" key="8">
    <source>
        <dbReference type="Proteomes" id="UP000245680"/>
    </source>
</evidence>
<dbReference type="RefSeq" id="WP_109810543.1">
    <property type="nucleotide sequence ID" value="NZ_QGKU01000016.1"/>
</dbReference>
<dbReference type="EMBL" id="QGKU01000016">
    <property type="protein sequence ID" value="PWR03771.1"/>
    <property type="molecule type" value="Genomic_DNA"/>
</dbReference>
<organism evidence="7 8">
    <name type="scientific">Meridianimarinicoccus roseus</name>
    <dbReference type="NCBI Taxonomy" id="2072018"/>
    <lineage>
        <taxon>Bacteria</taxon>
        <taxon>Pseudomonadati</taxon>
        <taxon>Pseudomonadota</taxon>
        <taxon>Alphaproteobacteria</taxon>
        <taxon>Rhodobacterales</taxon>
        <taxon>Paracoccaceae</taxon>
        <taxon>Meridianimarinicoccus</taxon>
    </lineage>
</organism>
<keyword evidence="3 6" id="KW-0812">Transmembrane</keyword>
<accession>A0A2V2LID4</accession>
<comment type="subcellular location">
    <subcellularLocation>
        <location evidence="1">Cell membrane</location>
        <topology evidence="1">Multi-pass membrane protein</topology>
    </subcellularLocation>
</comment>
<feature type="transmembrane region" description="Helical" evidence="6">
    <location>
        <begin position="95"/>
        <end position="113"/>
    </location>
</feature>
<feature type="transmembrane region" description="Helical" evidence="6">
    <location>
        <begin position="62"/>
        <end position="83"/>
    </location>
</feature>
<dbReference type="PANTHER" id="PTHR47089">
    <property type="entry name" value="ABC TRANSPORTER, PERMEASE PROTEIN"/>
    <property type="match status" value="1"/>
</dbReference>
<keyword evidence="5 6" id="KW-0472">Membrane</keyword>
<dbReference type="InterPro" id="IPR001851">
    <property type="entry name" value="ABC_transp_permease"/>
</dbReference>
<feature type="transmembrane region" description="Helical" evidence="6">
    <location>
        <begin position="147"/>
        <end position="166"/>
    </location>
</feature>
<feature type="transmembrane region" description="Helical" evidence="6">
    <location>
        <begin position="243"/>
        <end position="264"/>
    </location>
</feature>
<evidence type="ECO:0000313" key="7">
    <source>
        <dbReference type="EMBL" id="PWR03771.1"/>
    </source>
</evidence>
<evidence type="ECO:0000256" key="3">
    <source>
        <dbReference type="ARBA" id="ARBA00022692"/>
    </source>
</evidence>
<feature type="transmembrane region" description="Helical" evidence="6">
    <location>
        <begin position="270"/>
        <end position="289"/>
    </location>
</feature>
<feature type="transmembrane region" description="Helical" evidence="6">
    <location>
        <begin position="323"/>
        <end position="341"/>
    </location>
</feature>
<dbReference type="Proteomes" id="UP000245680">
    <property type="component" value="Unassembled WGS sequence"/>
</dbReference>
<sequence>MLERVSLERRDRVSAGLQAAAFTGAILLAMALSVAILLMAGVPTGALFDELVLQVFLTGPGLARTLTIATPMMLVALSAALCLRLKFWNIGIEGQVQLGAICATAVALLDLGGPFRLPVMLLAGGIGGAAWILLPVLLKIRAGVSEVIVTLLMSNIAFLLLQHLLFGPMGDPAHNFPTSPIFDAAERLPRFGFGDVNAGLPIAVLALLSAALMIHRLRFGFAARFAGDNPRAARALGYDTGRLLLISILLGGAAAGLAGSVIVTGTEFRLSQAVGMSMTFNGIVIAALARNDPLLIPVASLFMAGLSGAGASLKVFYGVSEGIVLVIQGIFLMCLVTCQFATTYRIALAGRVAP</sequence>